<accession>B7FT74</accession>
<dbReference type="GO" id="GO:0006364">
    <property type="term" value="P:rRNA processing"/>
    <property type="evidence" value="ECO:0007669"/>
    <property type="project" value="UniProtKB-KW"/>
</dbReference>
<dbReference type="Proteomes" id="UP000000759">
    <property type="component" value="Chromosome 2"/>
</dbReference>
<evidence type="ECO:0000259" key="7">
    <source>
        <dbReference type="Pfam" id="PF09384"/>
    </source>
</evidence>
<keyword evidence="5" id="KW-0539">Nucleus</keyword>
<dbReference type="GeneID" id="7197008"/>
<evidence type="ECO:0000256" key="2">
    <source>
        <dbReference type="ARBA" id="ARBA00022552"/>
    </source>
</evidence>
<dbReference type="InterPro" id="IPR015943">
    <property type="entry name" value="WD40/YVTN_repeat-like_dom_sf"/>
</dbReference>
<evidence type="ECO:0000256" key="3">
    <source>
        <dbReference type="ARBA" id="ARBA00022574"/>
    </source>
</evidence>
<dbReference type="SUPFAM" id="SSF50978">
    <property type="entry name" value="WD40 repeat-like"/>
    <property type="match status" value="1"/>
</dbReference>
<dbReference type="OMA" id="ATYQVVH"/>
<dbReference type="PANTHER" id="PTHR19924:SF26">
    <property type="entry name" value="U3 SMALL NUCLEOLAR RNA-ASSOCIATED PROTEIN 15 HOMOLOG"/>
    <property type="match status" value="1"/>
</dbReference>
<protein>
    <recommendedName>
        <fullName evidence="7">U3 small nucleolar RNA-associated protein 15 C-terminal domain-containing protein</fullName>
    </recommendedName>
</protein>
<dbReference type="InterPro" id="IPR036322">
    <property type="entry name" value="WD40_repeat_dom_sf"/>
</dbReference>
<dbReference type="Gene3D" id="2.130.10.10">
    <property type="entry name" value="YVTN repeat-like/Quinoprotein amine dehydrogenase"/>
    <property type="match status" value="2"/>
</dbReference>
<evidence type="ECO:0000256" key="6">
    <source>
        <dbReference type="PROSITE-ProRule" id="PRU00221"/>
    </source>
</evidence>
<dbReference type="PaxDb" id="2850-Phatr43713"/>
<gene>
    <name evidence="8" type="ORF">PHATRDRAFT_43713</name>
</gene>
<dbReference type="AlphaFoldDB" id="B7FT74"/>
<reference evidence="9" key="2">
    <citation type="submission" date="2008-08" db="EMBL/GenBank/DDBJ databases">
        <authorList>
            <consortium name="Diatom Consortium"/>
            <person name="Grigoriev I."/>
            <person name="Grimwood J."/>
            <person name="Kuo A."/>
            <person name="Otillar R.P."/>
            <person name="Salamov A."/>
            <person name="Detter J.C."/>
            <person name="Lindquist E."/>
            <person name="Shapiro H."/>
            <person name="Lucas S."/>
            <person name="Glavina del Rio T."/>
            <person name="Pitluck S."/>
            <person name="Rokhsar D."/>
            <person name="Bowler C."/>
        </authorList>
    </citation>
    <scope>GENOME REANNOTATION</scope>
    <source>
        <strain evidence="9">CCAP 1055/1</strain>
    </source>
</reference>
<dbReference type="Pfam" id="PF00400">
    <property type="entry name" value="WD40"/>
    <property type="match status" value="2"/>
</dbReference>
<dbReference type="EMBL" id="CM000606">
    <property type="protein sequence ID" value="EEC50920.1"/>
    <property type="molecule type" value="Genomic_DNA"/>
</dbReference>
<dbReference type="InterPro" id="IPR001680">
    <property type="entry name" value="WD40_rpt"/>
</dbReference>
<dbReference type="HOGENOM" id="CLU_414783_0_0_1"/>
<dbReference type="KEGG" id="pti:PHATRDRAFT_43713"/>
<organism evidence="8 9">
    <name type="scientific">Phaeodactylum tricornutum (strain CCAP 1055/1)</name>
    <dbReference type="NCBI Taxonomy" id="556484"/>
    <lineage>
        <taxon>Eukaryota</taxon>
        <taxon>Sar</taxon>
        <taxon>Stramenopiles</taxon>
        <taxon>Ochrophyta</taxon>
        <taxon>Bacillariophyta</taxon>
        <taxon>Bacillariophyceae</taxon>
        <taxon>Bacillariophycidae</taxon>
        <taxon>Naviculales</taxon>
        <taxon>Phaeodactylaceae</taxon>
        <taxon>Phaeodactylum</taxon>
    </lineage>
</organism>
<evidence type="ECO:0000256" key="4">
    <source>
        <dbReference type="ARBA" id="ARBA00022737"/>
    </source>
</evidence>
<evidence type="ECO:0000256" key="1">
    <source>
        <dbReference type="ARBA" id="ARBA00004604"/>
    </source>
</evidence>
<dbReference type="InParanoid" id="B7FT74"/>
<reference evidence="8 9" key="1">
    <citation type="journal article" date="2008" name="Nature">
        <title>The Phaeodactylum genome reveals the evolutionary history of diatom genomes.</title>
        <authorList>
            <person name="Bowler C."/>
            <person name="Allen A.E."/>
            <person name="Badger J.H."/>
            <person name="Grimwood J."/>
            <person name="Jabbari K."/>
            <person name="Kuo A."/>
            <person name="Maheswari U."/>
            <person name="Martens C."/>
            <person name="Maumus F."/>
            <person name="Otillar R.P."/>
            <person name="Rayko E."/>
            <person name="Salamov A."/>
            <person name="Vandepoele K."/>
            <person name="Beszteri B."/>
            <person name="Gruber A."/>
            <person name="Heijde M."/>
            <person name="Katinka M."/>
            <person name="Mock T."/>
            <person name="Valentin K."/>
            <person name="Verret F."/>
            <person name="Berges J.A."/>
            <person name="Brownlee C."/>
            <person name="Cadoret J.P."/>
            <person name="Chiovitti A."/>
            <person name="Choi C.J."/>
            <person name="Coesel S."/>
            <person name="De Martino A."/>
            <person name="Detter J.C."/>
            <person name="Durkin C."/>
            <person name="Falciatore A."/>
            <person name="Fournet J."/>
            <person name="Haruta M."/>
            <person name="Huysman M.J."/>
            <person name="Jenkins B.D."/>
            <person name="Jiroutova K."/>
            <person name="Jorgensen R.E."/>
            <person name="Joubert Y."/>
            <person name="Kaplan A."/>
            <person name="Kroger N."/>
            <person name="Kroth P.G."/>
            <person name="La Roche J."/>
            <person name="Lindquist E."/>
            <person name="Lommer M."/>
            <person name="Martin-Jezequel V."/>
            <person name="Lopez P.J."/>
            <person name="Lucas S."/>
            <person name="Mangogna M."/>
            <person name="McGinnis K."/>
            <person name="Medlin L.K."/>
            <person name="Montsant A."/>
            <person name="Oudot-Le Secq M.P."/>
            <person name="Napoli C."/>
            <person name="Obornik M."/>
            <person name="Parker M.S."/>
            <person name="Petit J.L."/>
            <person name="Porcel B.M."/>
            <person name="Poulsen N."/>
            <person name="Robison M."/>
            <person name="Rychlewski L."/>
            <person name="Rynearson T.A."/>
            <person name="Schmutz J."/>
            <person name="Shapiro H."/>
            <person name="Siaut M."/>
            <person name="Stanley M."/>
            <person name="Sussman M.R."/>
            <person name="Taylor A.R."/>
            <person name="Vardi A."/>
            <person name="von Dassow P."/>
            <person name="Vyverman W."/>
            <person name="Willis A."/>
            <person name="Wyrwicz L.S."/>
            <person name="Rokhsar D.S."/>
            <person name="Weissenbach J."/>
            <person name="Armbrust E.V."/>
            <person name="Green B.R."/>
            <person name="Van de Peer Y."/>
            <person name="Grigoriev I.V."/>
        </authorList>
    </citation>
    <scope>NUCLEOTIDE SEQUENCE [LARGE SCALE GENOMIC DNA]</scope>
    <source>
        <strain evidence="8 9">CCAP 1055/1</strain>
    </source>
</reference>
<evidence type="ECO:0000256" key="5">
    <source>
        <dbReference type="ARBA" id="ARBA00023242"/>
    </source>
</evidence>
<keyword evidence="9" id="KW-1185">Reference proteome</keyword>
<feature type="domain" description="U3 small nucleolar RNA-associated protein 15 C-terminal" evidence="7">
    <location>
        <begin position="460"/>
        <end position="599"/>
    </location>
</feature>
<evidence type="ECO:0000313" key="9">
    <source>
        <dbReference type="Proteomes" id="UP000000759"/>
    </source>
</evidence>
<keyword evidence="2" id="KW-0698">rRNA processing</keyword>
<dbReference type="eggNOG" id="KOG0310">
    <property type="taxonomic scope" value="Eukaryota"/>
</dbReference>
<dbReference type="OrthoDB" id="431715at2759"/>
<keyword evidence="4" id="KW-0677">Repeat</keyword>
<dbReference type="SMART" id="SM00320">
    <property type="entry name" value="WD40"/>
    <property type="match status" value="6"/>
</dbReference>
<dbReference type="GO" id="GO:0005730">
    <property type="term" value="C:nucleolus"/>
    <property type="evidence" value="ECO:0007669"/>
    <property type="project" value="UniProtKB-SubCell"/>
</dbReference>
<evidence type="ECO:0000313" key="8">
    <source>
        <dbReference type="EMBL" id="EEC50920.1"/>
    </source>
</evidence>
<dbReference type="PANTHER" id="PTHR19924">
    <property type="entry name" value="UTP15 U3 SMALL NUCLEOLAR RNA-ASSOCIATED PROTEIN 15 FAMILY MEMBER"/>
    <property type="match status" value="1"/>
</dbReference>
<dbReference type="RefSeq" id="XP_002178106.1">
    <property type="nucleotide sequence ID" value="XM_002178070.1"/>
</dbReference>
<dbReference type="Pfam" id="PF09384">
    <property type="entry name" value="UTP15_C"/>
    <property type="match status" value="1"/>
</dbReference>
<dbReference type="PROSITE" id="PS50082">
    <property type="entry name" value="WD_REPEATS_2"/>
    <property type="match status" value="1"/>
</dbReference>
<sequence>MTTVITTARTTTNEFKPSIELQSKKPTTKSITSALPGAVSDSSEARYWSNKFGLGDASGSIPQFAHPRKLLLKAGSAAMVHKVLFGPAAFTSFNPLAVVSGPRVRLYGTTQQSTFHRQLTRHSRRVANDIVADRQVQTGGHLALTAAYRHDGRLMAVGLENGQVRIADATSRATLCTFESTTTAKLPMRVLQWFRDGQHLLSAGDDGVVRVWQLSQGALGARNALLELTGHGDAIRCAELWQMPAKESQGSWPNRALAFTGSYDHTIRIWSMDDIVSAKQQEDSKEIPQEDRCLSVLSHGAPVEAILLMPSTDPNVPVWLLSVGGTAVKVWNPLTGLCVSTTLAQHRKTITSLIAAPRENSETGETYVRIVTAGLDGLFRVHTWDSQTGQIAHLHGIKLPMSITCLAMNEAADRLAIGTIEGTVLVRQKGPSLTQHKRQREPKAGTYSFFTRGMNADVVEGDYVVEATSKKRKLRNFDIALKEFRYGDALDEALKTRIPQVVVAVLEELGKRRGLTIALSNRDEESLEPLLSFTVRYVARPRFSALLVGVANKLIDIYSNVSGQSEVIDELFDKLTTQVSGECRAQKMLLRVMGQLDAIMSTAERDESR</sequence>
<dbReference type="InterPro" id="IPR018983">
    <property type="entry name" value="U3_snoRNA-assocProt_15_C"/>
</dbReference>
<dbReference type="STRING" id="556484.B7FT74"/>
<comment type="subcellular location">
    <subcellularLocation>
        <location evidence="1">Nucleus</location>
        <location evidence="1">Nucleolus</location>
    </subcellularLocation>
</comment>
<name>B7FT74_PHATC</name>
<proteinExistence type="predicted"/>
<feature type="repeat" description="WD" evidence="6">
    <location>
        <begin position="191"/>
        <end position="222"/>
    </location>
</feature>
<dbReference type="GO" id="GO:0045943">
    <property type="term" value="P:positive regulation of transcription by RNA polymerase I"/>
    <property type="evidence" value="ECO:0007669"/>
    <property type="project" value="TreeGrafter"/>
</dbReference>
<keyword evidence="3 6" id="KW-0853">WD repeat</keyword>